<gene>
    <name evidence="2" type="ORF">BRARA_B03443</name>
</gene>
<sequence length="141" mass="15395">MQMTVPTFQEHTNSPYIQPAVNSRLVAPNLDLSLGLAGASSGEESDEESDEESNRSKKKMRMTVPTFQEHSNSLYIQTAVNSEPMAPNMELSLGLAGASPFDPCLGRESLHSEPMIIEQQNTGASDEEDPSFSALLLNFFT</sequence>
<proteinExistence type="predicted"/>
<dbReference type="Proteomes" id="UP000264353">
    <property type="component" value="Chromosome A2"/>
</dbReference>
<evidence type="ECO:0000313" key="2">
    <source>
        <dbReference type="EMBL" id="RID76474.1"/>
    </source>
</evidence>
<dbReference type="AlphaFoldDB" id="A0A398AIF0"/>
<evidence type="ECO:0000313" key="3">
    <source>
        <dbReference type="Proteomes" id="UP000264353"/>
    </source>
</evidence>
<name>A0A398AIF0_BRACM</name>
<protein>
    <submittedName>
        <fullName evidence="2">Uncharacterized protein</fullName>
    </submittedName>
</protein>
<dbReference type="EMBL" id="CM010629">
    <property type="protein sequence ID" value="RID76474.1"/>
    <property type="molecule type" value="Genomic_DNA"/>
</dbReference>
<accession>A0A398AIF0</accession>
<reference evidence="2 3" key="1">
    <citation type="submission" date="2018-06" db="EMBL/GenBank/DDBJ databases">
        <title>WGS assembly of Brassica rapa FPsc.</title>
        <authorList>
            <person name="Bowman J."/>
            <person name="Kohchi T."/>
            <person name="Yamato K."/>
            <person name="Jenkins J."/>
            <person name="Shu S."/>
            <person name="Ishizaki K."/>
            <person name="Yamaoka S."/>
            <person name="Nishihama R."/>
            <person name="Nakamura Y."/>
            <person name="Berger F."/>
            <person name="Adam C."/>
            <person name="Aki S."/>
            <person name="Althoff F."/>
            <person name="Araki T."/>
            <person name="Arteaga-Vazquez M."/>
            <person name="Balasubrmanian S."/>
            <person name="Bauer D."/>
            <person name="Boehm C."/>
            <person name="Briginshaw L."/>
            <person name="Caballero-Perez J."/>
            <person name="Catarino B."/>
            <person name="Chen F."/>
            <person name="Chiyoda S."/>
            <person name="Chovatia M."/>
            <person name="Davies K."/>
            <person name="Delmans M."/>
            <person name="Demura T."/>
            <person name="Dierschke T."/>
            <person name="Dolan L."/>
            <person name="Dorantes-Acosta A."/>
            <person name="Eklund D."/>
            <person name="Florent S."/>
            <person name="Flores-Sandoval E."/>
            <person name="Fujiyama A."/>
            <person name="Fukuzawa H."/>
            <person name="Galik B."/>
            <person name="Grimanelli D."/>
            <person name="Grimwood J."/>
            <person name="Grossniklaus U."/>
            <person name="Hamada T."/>
            <person name="Haseloff J."/>
            <person name="Hetherington A."/>
            <person name="Higo A."/>
            <person name="Hirakawa Y."/>
            <person name="Hundley H."/>
            <person name="Ikeda Y."/>
            <person name="Inoue K."/>
            <person name="Inoue S."/>
            <person name="Ishida S."/>
            <person name="Jia Q."/>
            <person name="Kakita M."/>
            <person name="Kanazawa T."/>
            <person name="Kawai Y."/>
            <person name="Kawashima T."/>
            <person name="Kennedy M."/>
            <person name="Kinose K."/>
            <person name="Kinoshita T."/>
            <person name="Kohara Y."/>
            <person name="Koide E."/>
            <person name="Komatsu K."/>
            <person name="Kopischke S."/>
            <person name="Kubo M."/>
            <person name="Kyozuka J."/>
            <person name="Lagercrantz U."/>
            <person name="Lin S."/>
            <person name="Lindquist E."/>
            <person name="Lipzen A."/>
            <person name="Lu C."/>
            <person name="Luna E."/>
            <person name="Martienssen R."/>
            <person name="Minamino N."/>
            <person name="Mizutani M."/>
            <person name="Mizutani M."/>
            <person name="Mochizuki N."/>
            <person name="Monte I."/>
            <person name="Mosher R."/>
            <person name="Nagasaki H."/>
            <person name="Nakagami H."/>
            <person name="Naramoto S."/>
            <person name="Nishitani K."/>
            <person name="Ohtani M."/>
            <person name="Okamoto T."/>
            <person name="Okumura M."/>
            <person name="Phillips J."/>
            <person name="Pollak B."/>
            <person name="Reinders A."/>
            <person name="Roevekamp M."/>
            <person name="Sano R."/>
            <person name="Sawa S."/>
            <person name="Schmid M."/>
            <person name="Shirakawa M."/>
            <person name="Solano R."/>
            <person name="Spunde A."/>
            <person name="Suetsugu N."/>
            <person name="Sugano S."/>
            <person name="Sugiyama A."/>
            <person name="Sun R."/>
            <person name="Suzuki Y."/>
            <person name="Takenaka M."/>
            <person name="Takezawa D."/>
            <person name="Tomogane H."/>
            <person name="Tsuzuki M."/>
            <person name="Ueda T."/>
            <person name="Umeda M."/>
            <person name="Ward J."/>
            <person name="Watanabe Y."/>
            <person name="Yazaki K."/>
            <person name="Yokoyama R."/>
            <person name="Yoshitake Y."/>
            <person name="Yotsui I."/>
            <person name="Zachgo S."/>
            <person name="Schmutz J."/>
        </authorList>
    </citation>
    <scope>NUCLEOTIDE SEQUENCE [LARGE SCALE GENOMIC DNA]</scope>
    <source>
        <strain evidence="3">cv. B-3</strain>
    </source>
</reference>
<feature type="region of interest" description="Disordered" evidence="1">
    <location>
        <begin position="35"/>
        <end position="64"/>
    </location>
</feature>
<evidence type="ECO:0000256" key="1">
    <source>
        <dbReference type="SAM" id="MobiDB-lite"/>
    </source>
</evidence>
<organism evidence="2 3">
    <name type="scientific">Brassica campestris</name>
    <name type="common">Field mustard</name>
    <dbReference type="NCBI Taxonomy" id="3711"/>
    <lineage>
        <taxon>Eukaryota</taxon>
        <taxon>Viridiplantae</taxon>
        <taxon>Streptophyta</taxon>
        <taxon>Embryophyta</taxon>
        <taxon>Tracheophyta</taxon>
        <taxon>Spermatophyta</taxon>
        <taxon>Magnoliopsida</taxon>
        <taxon>eudicotyledons</taxon>
        <taxon>Gunneridae</taxon>
        <taxon>Pentapetalae</taxon>
        <taxon>rosids</taxon>
        <taxon>malvids</taxon>
        <taxon>Brassicales</taxon>
        <taxon>Brassicaceae</taxon>
        <taxon>Brassiceae</taxon>
        <taxon>Brassica</taxon>
    </lineage>
</organism>